<keyword evidence="5" id="KW-0472">Membrane</keyword>
<evidence type="ECO:0000256" key="5">
    <source>
        <dbReference type="SAM" id="Phobius"/>
    </source>
</evidence>
<dbReference type="InterPro" id="IPR013766">
    <property type="entry name" value="Thioredoxin_domain"/>
</dbReference>
<dbReference type="AlphaFoldDB" id="A0A1E2US73"/>
<feature type="binding site" evidence="3">
    <location>
        <position position="77"/>
    </location>
    <ligand>
        <name>Cu cation</name>
        <dbReference type="ChEBI" id="CHEBI:23378"/>
    </ligand>
</feature>
<keyword evidence="5" id="KW-1133">Transmembrane helix</keyword>
<dbReference type="RefSeq" id="WP_069019876.1">
    <property type="nucleotide sequence ID" value="NZ_LVJY01000005.1"/>
</dbReference>
<feature type="binding site" evidence="3">
    <location>
        <position position="163"/>
    </location>
    <ligand>
        <name>Cu cation</name>
        <dbReference type="ChEBI" id="CHEBI:23378"/>
    </ligand>
</feature>
<organism evidence="7 8">
    <name type="scientific">Candidatus Thiodiazotropha endoloripes</name>
    <dbReference type="NCBI Taxonomy" id="1818881"/>
    <lineage>
        <taxon>Bacteria</taxon>
        <taxon>Pseudomonadati</taxon>
        <taxon>Pseudomonadota</taxon>
        <taxon>Gammaproteobacteria</taxon>
        <taxon>Chromatiales</taxon>
        <taxon>Sedimenticolaceae</taxon>
        <taxon>Candidatus Thiodiazotropha</taxon>
    </lineage>
</organism>
<dbReference type="FunFam" id="3.40.30.10:FF:000013">
    <property type="entry name" value="Blast:Protein SCO1 homolog, mitochondrial"/>
    <property type="match status" value="1"/>
</dbReference>
<evidence type="ECO:0000256" key="4">
    <source>
        <dbReference type="PIRSR" id="PIRSR603782-2"/>
    </source>
</evidence>
<feature type="domain" description="Thioredoxin" evidence="6">
    <location>
        <begin position="36"/>
        <end position="197"/>
    </location>
</feature>
<keyword evidence="3" id="KW-0479">Metal-binding</keyword>
<dbReference type="Pfam" id="PF02630">
    <property type="entry name" value="SCO1-SenC"/>
    <property type="match status" value="1"/>
</dbReference>
<dbReference type="PROSITE" id="PS51352">
    <property type="entry name" value="THIOREDOXIN_2"/>
    <property type="match status" value="1"/>
</dbReference>
<keyword evidence="2 3" id="KW-0186">Copper</keyword>
<gene>
    <name evidence="7" type="ORF">A3196_11465</name>
</gene>
<dbReference type="CDD" id="cd02968">
    <property type="entry name" value="SCO"/>
    <property type="match status" value="1"/>
</dbReference>
<feature type="binding site" evidence="3">
    <location>
        <position position="73"/>
    </location>
    <ligand>
        <name>Cu cation</name>
        <dbReference type="ChEBI" id="CHEBI:23378"/>
    </ligand>
</feature>
<protein>
    <submittedName>
        <fullName evidence="7">Electron transporter SenC</fullName>
    </submittedName>
</protein>
<evidence type="ECO:0000313" key="7">
    <source>
        <dbReference type="EMBL" id="ODB97324.1"/>
    </source>
</evidence>
<feature type="disulfide bond" description="Redox-active" evidence="4">
    <location>
        <begin position="73"/>
        <end position="77"/>
    </location>
</feature>
<keyword evidence="8" id="KW-1185">Reference proteome</keyword>
<dbReference type="InterPro" id="IPR036249">
    <property type="entry name" value="Thioredoxin-like_sf"/>
</dbReference>
<dbReference type="EMBL" id="LVJZ01000003">
    <property type="protein sequence ID" value="ODB97324.1"/>
    <property type="molecule type" value="Genomic_DNA"/>
</dbReference>
<comment type="caution">
    <text evidence="7">The sequence shown here is derived from an EMBL/GenBank/DDBJ whole genome shotgun (WGS) entry which is preliminary data.</text>
</comment>
<proteinExistence type="inferred from homology"/>
<dbReference type="Gene3D" id="3.40.30.10">
    <property type="entry name" value="Glutaredoxin"/>
    <property type="match status" value="1"/>
</dbReference>
<dbReference type="PANTHER" id="PTHR12151">
    <property type="entry name" value="ELECTRON TRANSPORT PROTIN SCO1/SENC FAMILY MEMBER"/>
    <property type="match status" value="1"/>
</dbReference>
<evidence type="ECO:0000259" key="6">
    <source>
        <dbReference type="PROSITE" id="PS51352"/>
    </source>
</evidence>
<keyword evidence="5" id="KW-0812">Transmembrane</keyword>
<dbReference type="InterPro" id="IPR003782">
    <property type="entry name" value="SCO1/SenC"/>
</dbReference>
<dbReference type="STRING" id="1818881.A3196_11465"/>
<evidence type="ECO:0000256" key="1">
    <source>
        <dbReference type="ARBA" id="ARBA00010996"/>
    </source>
</evidence>
<dbReference type="GO" id="GO:0046872">
    <property type="term" value="F:metal ion binding"/>
    <property type="evidence" value="ECO:0007669"/>
    <property type="project" value="UniProtKB-KW"/>
</dbReference>
<reference evidence="7 8" key="1">
    <citation type="submission" date="2016-03" db="EMBL/GenBank/DDBJ databases">
        <title>Chemosynthetic sulphur-oxidizing symbionts of marine invertebrate animals are capable of nitrogen fixation.</title>
        <authorList>
            <person name="Petersen J.M."/>
            <person name="Kemper A."/>
            <person name="Gruber-Vodicka H."/>
            <person name="Cardini U."/>
            <person name="Geest Mvander."/>
            <person name="Kleiner M."/>
            <person name="Bulgheresi S."/>
            <person name="Fussmann M."/>
            <person name="Herbold C."/>
            <person name="Seah B.K.B."/>
            <person name="Antony C.Paul."/>
            <person name="Liu D."/>
            <person name="Belitz A."/>
            <person name="Weber M."/>
        </authorList>
    </citation>
    <scope>NUCLEOTIDE SEQUENCE [LARGE SCALE GENOMIC DNA]</scope>
    <source>
        <strain evidence="7">G_D</strain>
    </source>
</reference>
<accession>A0A1E2US73</accession>
<evidence type="ECO:0000313" key="8">
    <source>
        <dbReference type="Proteomes" id="UP000094849"/>
    </source>
</evidence>
<dbReference type="SUPFAM" id="SSF52833">
    <property type="entry name" value="Thioredoxin-like"/>
    <property type="match status" value="1"/>
</dbReference>
<keyword evidence="4" id="KW-1015">Disulfide bond</keyword>
<dbReference type="PANTHER" id="PTHR12151:SF25">
    <property type="entry name" value="LINALOOL DEHYDRATASE_ISOMERASE DOMAIN-CONTAINING PROTEIN"/>
    <property type="match status" value="1"/>
</dbReference>
<evidence type="ECO:0000256" key="2">
    <source>
        <dbReference type="ARBA" id="ARBA00023008"/>
    </source>
</evidence>
<feature type="transmembrane region" description="Helical" evidence="5">
    <location>
        <begin position="6"/>
        <end position="24"/>
    </location>
</feature>
<comment type="similarity">
    <text evidence="1">Belongs to the SCO1/2 family.</text>
</comment>
<sequence>MQRPILIVITLTLAAALVWMLLFWQPQDEKHATIPLQATPQGGDFSFDSYRGEVSLKDFRGSVVLLYFGYTWCPDICPTNLSMISAILDEIPEAERVRVQPIFISVDPARDSVQRLKEYVEYFHPSLLGLTGDLSALAEVSEQYGAAYKIHAKQGDDNYVVDHTADTYLIDTDGKLAKILPHGTDLEALMAAVRELL</sequence>
<name>A0A1E2US73_9GAMM</name>
<evidence type="ECO:0000256" key="3">
    <source>
        <dbReference type="PIRSR" id="PIRSR603782-1"/>
    </source>
</evidence>
<dbReference type="OrthoDB" id="9790194at2"/>
<dbReference type="Proteomes" id="UP000094849">
    <property type="component" value="Unassembled WGS sequence"/>
</dbReference>